<name>A0A0F9MC65_9ZZZZ</name>
<dbReference type="AlphaFoldDB" id="A0A0F9MC65"/>
<feature type="transmembrane region" description="Helical" evidence="6">
    <location>
        <begin position="216"/>
        <end position="234"/>
    </location>
</feature>
<sequence length="398" mass="47511">MQMNEIEENEIHTREKNNNYFAIDLLKALMIFLVVFDHTYPWKLKNSMGVQLWERISIPIFLVLMGFNMGLSFKRTGETSLKKLYTRVYFKKKFWRYIFPFIVAYLLSTLIGLAINDFDTEALEQFQHDWSFPHLFIGILPFWGPGNWFLPVIFWSILIMPLIYKGFSGKPKRRIITLIFCFVIEVLLQLTIFFIFDPRNISTNSEYANFLVYYRFITATPFFMLSGIGLGLWFSKNHNIFAKQNLFMWILFFISLFYLIVYQFFDFRFAFIFGDYTLFSFPYSAFLFLLAMKLIPKNPSNLFVKGIRLISKSTYHILLTQIIYFAILISVWGDHYGGSIFGINSVYDPIVVFLYVLINWVICIPIGILWWYGEDRLRENRLKRKSLKFFFFYPKHSI</sequence>
<proteinExistence type="predicted"/>
<feature type="transmembrane region" description="Helical" evidence="6">
    <location>
        <begin position="352"/>
        <end position="373"/>
    </location>
</feature>
<evidence type="ECO:0000256" key="3">
    <source>
        <dbReference type="ARBA" id="ARBA00022692"/>
    </source>
</evidence>
<dbReference type="PANTHER" id="PTHR40074">
    <property type="entry name" value="O-ACETYLTRANSFERASE WECH"/>
    <property type="match status" value="1"/>
</dbReference>
<evidence type="ECO:0000256" key="4">
    <source>
        <dbReference type="ARBA" id="ARBA00022989"/>
    </source>
</evidence>
<evidence type="ECO:0000256" key="6">
    <source>
        <dbReference type="SAM" id="Phobius"/>
    </source>
</evidence>
<feature type="transmembrane region" description="Helical" evidence="6">
    <location>
        <begin position="135"/>
        <end position="163"/>
    </location>
</feature>
<dbReference type="GO" id="GO:0009246">
    <property type="term" value="P:enterobacterial common antigen biosynthetic process"/>
    <property type="evidence" value="ECO:0007669"/>
    <property type="project" value="TreeGrafter"/>
</dbReference>
<comment type="subcellular location">
    <subcellularLocation>
        <location evidence="1">Cell membrane</location>
        <topology evidence="1">Multi-pass membrane protein</topology>
    </subcellularLocation>
</comment>
<feature type="transmembrane region" description="Helical" evidence="6">
    <location>
        <begin position="271"/>
        <end position="292"/>
    </location>
</feature>
<comment type="caution">
    <text evidence="8">The sequence shown here is derived from an EMBL/GenBank/DDBJ whole genome shotgun (WGS) entry which is preliminary data.</text>
</comment>
<dbReference type="GO" id="GO:0016413">
    <property type="term" value="F:O-acetyltransferase activity"/>
    <property type="evidence" value="ECO:0007669"/>
    <property type="project" value="TreeGrafter"/>
</dbReference>
<gene>
    <name evidence="8" type="ORF">LCGC14_1091940</name>
</gene>
<keyword evidence="3 6" id="KW-0812">Transmembrane</keyword>
<dbReference type="EMBL" id="LAZR01004858">
    <property type="protein sequence ID" value="KKN04985.1"/>
    <property type="molecule type" value="Genomic_DNA"/>
</dbReference>
<feature type="transmembrane region" description="Helical" evidence="6">
    <location>
        <begin position="94"/>
        <end position="115"/>
    </location>
</feature>
<organism evidence="8">
    <name type="scientific">marine sediment metagenome</name>
    <dbReference type="NCBI Taxonomy" id="412755"/>
    <lineage>
        <taxon>unclassified sequences</taxon>
        <taxon>metagenomes</taxon>
        <taxon>ecological metagenomes</taxon>
    </lineage>
</organism>
<feature type="transmembrane region" description="Helical" evidence="6">
    <location>
        <begin position="175"/>
        <end position="196"/>
    </location>
</feature>
<evidence type="ECO:0000256" key="1">
    <source>
        <dbReference type="ARBA" id="ARBA00004651"/>
    </source>
</evidence>
<dbReference type="PANTHER" id="PTHR40074:SF2">
    <property type="entry name" value="O-ACETYLTRANSFERASE WECH"/>
    <property type="match status" value="1"/>
</dbReference>
<reference evidence="8" key="1">
    <citation type="journal article" date="2015" name="Nature">
        <title>Complex archaea that bridge the gap between prokaryotes and eukaryotes.</title>
        <authorList>
            <person name="Spang A."/>
            <person name="Saw J.H."/>
            <person name="Jorgensen S.L."/>
            <person name="Zaremba-Niedzwiedzka K."/>
            <person name="Martijn J."/>
            <person name="Lind A.E."/>
            <person name="van Eijk R."/>
            <person name="Schleper C."/>
            <person name="Guy L."/>
            <person name="Ettema T.J."/>
        </authorList>
    </citation>
    <scope>NUCLEOTIDE SEQUENCE</scope>
</reference>
<dbReference type="Pfam" id="PF01757">
    <property type="entry name" value="Acyl_transf_3"/>
    <property type="match status" value="1"/>
</dbReference>
<keyword evidence="4 6" id="KW-1133">Transmembrane helix</keyword>
<feature type="domain" description="Acyltransferase 3" evidence="7">
    <location>
        <begin position="22"/>
        <end position="362"/>
    </location>
</feature>
<evidence type="ECO:0000256" key="2">
    <source>
        <dbReference type="ARBA" id="ARBA00022475"/>
    </source>
</evidence>
<keyword evidence="2" id="KW-1003">Cell membrane</keyword>
<accession>A0A0F9MC65</accession>
<feature type="transmembrane region" description="Helical" evidence="6">
    <location>
        <begin position="246"/>
        <end position="265"/>
    </location>
</feature>
<protein>
    <recommendedName>
        <fullName evidence="7">Acyltransferase 3 domain-containing protein</fullName>
    </recommendedName>
</protein>
<feature type="transmembrane region" description="Helical" evidence="6">
    <location>
        <begin position="20"/>
        <end position="36"/>
    </location>
</feature>
<feature type="transmembrane region" description="Helical" evidence="6">
    <location>
        <begin position="56"/>
        <end position="73"/>
    </location>
</feature>
<keyword evidence="5 6" id="KW-0472">Membrane</keyword>
<evidence type="ECO:0000256" key="5">
    <source>
        <dbReference type="ARBA" id="ARBA00023136"/>
    </source>
</evidence>
<dbReference type="GO" id="GO:0005886">
    <property type="term" value="C:plasma membrane"/>
    <property type="evidence" value="ECO:0007669"/>
    <property type="project" value="UniProtKB-SubCell"/>
</dbReference>
<feature type="transmembrane region" description="Helical" evidence="6">
    <location>
        <begin position="313"/>
        <end position="332"/>
    </location>
</feature>
<evidence type="ECO:0000313" key="8">
    <source>
        <dbReference type="EMBL" id="KKN04985.1"/>
    </source>
</evidence>
<evidence type="ECO:0000259" key="7">
    <source>
        <dbReference type="Pfam" id="PF01757"/>
    </source>
</evidence>
<dbReference type="InterPro" id="IPR002656">
    <property type="entry name" value="Acyl_transf_3_dom"/>
</dbReference>